<proteinExistence type="inferred from homology"/>
<evidence type="ECO:0000256" key="2">
    <source>
        <dbReference type="ARBA" id="ARBA00023186"/>
    </source>
</evidence>
<evidence type="ECO:0000256" key="3">
    <source>
        <dbReference type="HAMAP-Rule" id="MF_01384"/>
    </source>
</evidence>
<evidence type="ECO:0000256" key="1">
    <source>
        <dbReference type="ARBA" id="ARBA00007177"/>
    </source>
</evidence>
<keyword evidence="2 3" id="KW-0143">Chaperone</keyword>
<dbReference type="InterPro" id="IPR002669">
    <property type="entry name" value="UreD"/>
</dbReference>
<comment type="function">
    <text evidence="3">Required for maturation of urease via the functional incorporation of the urease nickel metallocenter.</text>
</comment>
<dbReference type="Pfam" id="PF01774">
    <property type="entry name" value="UreD"/>
    <property type="match status" value="1"/>
</dbReference>
<keyword evidence="5" id="KW-1185">Reference proteome</keyword>
<dbReference type="GO" id="GO:0005737">
    <property type="term" value="C:cytoplasm"/>
    <property type="evidence" value="ECO:0007669"/>
    <property type="project" value="UniProtKB-SubCell"/>
</dbReference>
<comment type="subunit">
    <text evidence="3">UreD, UreF and UreG form a complex that acts as a GTP-hydrolysis-dependent molecular chaperone, activating the urease apoprotein by helping to assemble the nickel containing metallocenter of UreC. The UreE protein probably delivers the nickel.</text>
</comment>
<protein>
    <recommendedName>
        <fullName evidence="3">Urease accessory protein UreD</fullName>
    </recommendedName>
</protein>
<name>A0A285VB81_9ACTN</name>
<evidence type="ECO:0000313" key="5">
    <source>
        <dbReference type="Proteomes" id="UP000219435"/>
    </source>
</evidence>
<dbReference type="GO" id="GO:0016151">
    <property type="term" value="F:nickel cation binding"/>
    <property type="evidence" value="ECO:0007669"/>
    <property type="project" value="UniProtKB-UniRule"/>
</dbReference>
<dbReference type="AlphaFoldDB" id="A0A285VB81"/>
<keyword evidence="3" id="KW-0963">Cytoplasm</keyword>
<organism evidence="4 5">
    <name type="scientific">Blastococcus aggregatus</name>
    <dbReference type="NCBI Taxonomy" id="38502"/>
    <lineage>
        <taxon>Bacteria</taxon>
        <taxon>Bacillati</taxon>
        <taxon>Actinomycetota</taxon>
        <taxon>Actinomycetes</taxon>
        <taxon>Geodermatophilales</taxon>
        <taxon>Geodermatophilaceae</taxon>
        <taxon>Blastococcus</taxon>
    </lineage>
</organism>
<gene>
    <name evidence="3" type="primary">ureD</name>
    <name evidence="4" type="ORF">SAMN05660748_3063</name>
</gene>
<dbReference type="HAMAP" id="MF_01384">
    <property type="entry name" value="UreD"/>
    <property type="match status" value="1"/>
</dbReference>
<sequence>MTAAPVLARPAVRARLDCTVAPDAAGRQRVHGTWSGPVHPVHHPASRGPDVLVLTTDTAGIAAGDELHLRVRLAAGADLVVTDPGPTQLLPGAGAGDPDGRQTTVLEVAAGARLVLLPNALVPLRRSRSRVDTVVRLEPGACAVVGGVLAPGRVARGEVWVPDRLDTTTDLYRDGRLVVRDAQRVEVLPGVPREAGHLVTAYVVAPPDPDLLHRVRAAAGACAGVSALAEDLLALRAVVDTQYEAAALLRAVTEVVRPDLVGWGWGRIGR</sequence>
<dbReference type="Proteomes" id="UP000219435">
    <property type="component" value="Unassembled WGS sequence"/>
</dbReference>
<evidence type="ECO:0000313" key="4">
    <source>
        <dbReference type="EMBL" id="SOC50316.1"/>
    </source>
</evidence>
<keyword evidence="3" id="KW-0996">Nickel insertion</keyword>
<dbReference type="EMBL" id="OBQI01000004">
    <property type="protein sequence ID" value="SOC50316.1"/>
    <property type="molecule type" value="Genomic_DNA"/>
</dbReference>
<comment type="similarity">
    <text evidence="1 3">Belongs to the UreD family.</text>
</comment>
<accession>A0A285VB81</accession>
<comment type="subcellular location">
    <subcellularLocation>
        <location evidence="3">Cytoplasm</location>
    </subcellularLocation>
</comment>
<dbReference type="RefSeq" id="WP_176522985.1">
    <property type="nucleotide sequence ID" value="NZ_OBQI01000004.1"/>
</dbReference>
<dbReference type="PANTHER" id="PTHR33643">
    <property type="entry name" value="UREASE ACCESSORY PROTEIN D"/>
    <property type="match status" value="1"/>
</dbReference>
<dbReference type="PANTHER" id="PTHR33643:SF1">
    <property type="entry name" value="UREASE ACCESSORY PROTEIN D"/>
    <property type="match status" value="1"/>
</dbReference>
<reference evidence="5" key="1">
    <citation type="submission" date="2017-08" db="EMBL/GenBank/DDBJ databases">
        <authorList>
            <person name="Varghese N."/>
            <person name="Submissions S."/>
        </authorList>
    </citation>
    <scope>NUCLEOTIDE SEQUENCE [LARGE SCALE GENOMIC DNA]</scope>
    <source>
        <strain evidence="5">DSM 4725</strain>
    </source>
</reference>